<comment type="caution">
    <text evidence="1">The sequence shown here is derived from an EMBL/GenBank/DDBJ whole genome shotgun (WGS) entry which is preliminary data.</text>
</comment>
<sequence length="101" mass="11814">MTNLGKFFRDLSKNVHVSEQYQWNSDEQKLLEGDPNFGNIQHHLTKPNAATDQQTAEWIKAIRFYRPSQKIRSLVAMNPHGQWDHSSQFIDPNYMWVGLGK</sequence>
<organism evidence="1 2">
    <name type="scientific">Lucilia cuprina</name>
    <name type="common">Green bottle fly</name>
    <name type="synonym">Australian sheep blowfly</name>
    <dbReference type="NCBI Taxonomy" id="7375"/>
    <lineage>
        <taxon>Eukaryota</taxon>
        <taxon>Metazoa</taxon>
        <taxon>Ecdysozoa</taxon>
        <taxon>Arthropoda</taxon>
        <taxon>Hexapoda</taxon>
        <taxon>Insecta</taxon>
        <taxon>Pterygota</taxon>
        <taxon>Neoptera</taxon>
        <taxon>Endopterygota</taxon>
        <taxon>Diptera</taxon>
        <taxon>Brachycera</taxon>
        <taxon>Muscomorpha</taxon>
        <taxon>Oestroidea</taxon>
        <taxon>Calliphoridae</taxon>
        <taxon>Luciliinae</taxon>
        <taxon>Lucilia</taxon>
    </lineage>
</organism>
<proteinExistence type="predicted"/>
<accession>A0A0L0CF69</accession>
<reference evidence="1 2" key="1">
    <citation type="journal article" date="2015" name="Nat. Commun.">
        <title>Lucilia cuprina genome unlocks parasitic fly biology to underpin future interventions.</title>
        <authorList>
            <person name="Anstead C.A."/>
            <person name="Korhonen P.K."/>
            <person name="Young N.D."/>
            <person name="Hall R.S."/>
            <person name="Jex A.R."/>
            <person name="Murali S.C."/>
            <person name="Hughes D.S."/>
            <person name="Lee S.F."/>
            <person name="Perry T."/>
            <person name="Stroehlein A.J."/>
            <person name="Ansell B.R."/>
            <person name="Breugelmans B."/>
            <person name="Hofmann A."/>
            <person name="Qu J."/>
            <person name="Dugan S."/>
            <person name="Lee S.L."/>
            <person name="Chao H."/>
            <person name="Dinh H."/>
            <person name="Han Y."/>
            <person name="Doddapaneni H.V."/>
            <person name="Worley K.C."/>
            <person name="Muzny D.M."/>
            <person name="Ioannidis P."/>
            <person name="Waterhouse R.M."/>
            <person name="Zdobnov E.M."/>
            <person name="James P.J."/>
            <person name="Bagnall N.H."/>
            <person name="Kotze A.C."/>
            <person name="Gibbs R.A."/>
            <person name="Richards S."/>
            <person name="Batterham P."/>
            <person name="Gasser R.B."/>
        </authorList>
    </citation>
    <scope>NUCLEOTIDE SEQUENCE [LARGE SCALE GENOMIC DNA]</scope>
    <source>
        <strain evidence="1 2">LS</strain>
        <tissue evidence="1">Full body</tissue>
    </source>
</reference>
<name>A0A0L0CF69_LUCCU</name>
<protein>
    <submittedName>
        <fullName evidence="1">Uncharacterized protein</fullName>
    </submittedName>
</protein>
<dbReference type="EMBL" id="JRES01000487">
    <property type="protein sequence ID" value="KNC30871.1"/>
    <property type="molecule type" value="Genomic_DNA"/>
</dbReference>
<gene>
    <name evidence="1" type="ORF">FF38_01584</name>
</gene>
<keyword evidence="2" id="KW-1185">Reference proteome</keyword>
<evidence type="ECO:0000313" key="2">
    <source>
        <dbReference type="Proteomes" id="UP000037069"/>
    </source>
</evidence>
<dbReference type="OrthoDB" id="7477138at2759"/>
<evidence type="ECO:0000313" key="1">
    <source>
        <dbReference type="EMBL" id="KNC30871.1"/>
    </source>
</evidence>
<dbReference type="Proteomes" id="UP000037069">
    <property type="component" value="Unassembled WGS sequence"/>
</dbReference>
<dbReference type="AlphaFoldDB" id="A0A0L0CF69"/>